<reference evidence="3 4" key="1">
    <citation type="submission" date="2018-06" db="EMBL/GenBank/DDBJ databases">
        <title>Comparative genomics reveals the genomic features of Rhizophagus irregularis, R. cerebriforme, R. diaphanum and Gigaspora rosea, and their symbiotic lifestyle signature.</title>
        <authorList>
            <person name="Morin E."/>
            <person name="San Clemente H."/>
            <person name="Chen E.C.H."/>
            <person name="De La Providencia I."/>
            <person name="Hainaut M."/>
            <person name="Kuo A."/>
            <person name="Kohler A."/>
            <person name="Murat C."/>
            <person name="Tang N."/>
            <person name="Roy S."/>
            <person name="Loubradou J."/>
            <person name="Henrissat B."/>
            <person name="Grigoriev I.V."/>
            <person name="Corradi N."/>
            <person name="Roux C."/>
            <person name="Martin F.M."/>
        </authorList>
    </citation>
    <scope>NUCLEOTIDE SEQUENCE [LARGE SCALE GENOMIC DNA]</scope>
    <source>
        <strain evidence="3 4">DAOM 194757</strain>
    </source>
</reference>
<feature type="domain" description="Helicase superfamily 3 single-stranded DNA/RNA virus" evidence="2">
    <location>
        <begin position="19"/>
        <end position="74"/>
    </location>
</feature>
<evidence type="ECO:0000259" key="2">
    <source>
        <dbReference type="Pfam" id="PF00910"/>
    </source>
</evidence>
<accession>A0A397TWH3</accession>
<keyword evidence="4" id="KW-1185">Reference proteome</keyword>
<protein>
    <recommendedName>
        <fullName evidence="2">Helicase superfamily 3 single-stranded DNA/RNA virus domain-containing protein</fullName>
    </recommendedName>
</protein>
<dbReference type="GO" id="GO:0003724">
    <property type="term" value="F:RNA helicase activity"/>
    <property type="evidence" value="ECO:0007669"/>
    <property type="project" value="InterPro"/>
</dbReference>
<gene>
    <name evidence="3" type="ORF">C2G38_2228410</name>
</gene>
<evidence type="ECO:0000256" key="1">
    <source>
        <dbReference type="SAM" id="SignalP"/>
    </source>
</evidence>
<evidence type="ECO:0000313" key="3">
    <source>
        <dbReference type="EMBL" id="RIB02224.1"/>
    </source>
</evidence>
<dbReference type="Proteomes" id="UP000266673">
    <property type="component" value="Unassembled WGS sequence"/>
</dbReference>
<dbReference type="OrthoDB" id="2435380at2759"/>
<organism evidence="3 4">
    <name type="scientific">Gigaspora rosea</name>
    <dbReference type="NCBI Taxonomy" id="44941"/>
    <lineage>
        <taxon>Eukaryota</taxon>
        <taxon>Fungi</taxon>
        <taxon>Fungi incertae sedis</taxon>
        <taxon>Mucoromycota</taxon>
        <taxon>Glomeromycotina</taxon>
        <taxon>Glomeromycetes</taxon>
        <taxon>Diversisporales</taxon>
        <taxon>Gigasporaceae</taxon>
        <taxon>Gigaspora</taxon>
    </lineage>
</organism>
<dbReference type="AlphaFoldDB" id="A0A397TWH3"/>
<keyword evidence="1" id="KW-0732">Signal</keyword>
<feature type="signal peptide" evidence="1">
    <location>
        <begin position="1"/>
        <end position="27"/>
    </location>
</feature>
<dbReference type="GO" id="GO:0003723">
    <property type="term" value="F:RNA binding"/>
    <property type="evidence" value="ECO:0007669"/>
    <property type="project" value="InterPro"/>
</dbReference>
<feature type="chain" id="PRO_5017414233" description="Helicase superfamily 3 single-stranded DNA/RNA virus domain-containing protein" evidence="1">
    <location>
        <begin position="28"/>
        <end position="175"/>
    </location>
</feature>
<sequence>MAGTYNKNFLVLSCLATFYLFGPGGSGKTELVQKLFSDELYNKPKKQQSGSNWWNGYKGQEIVLIDEFYTKIDWGDMGNEEKFRNMELDINYRSTSNSIDQIIEKSNMLNLGIDGEHIIENNYLFQYQFESENNQLENNQLKIIEEDPIHESSTLANKRKHNKILLDTNNKRTKK</sequence>
<dbReference type="Pfam" id="PF00910">
    <property type="entry name" value="RNA_helicase"/>
    <property type="match status" value="1"/>
</dbReference>
<dbReference type="InterPro" id="IPR000605">
    <property type="entry name" value="Helicase_SF3_ssDNA/RNA_vir"/>
</dbReference>
<dbReference type="EMBL" id="QKWP01002767">
    <property type="protein sequence ID" value="RIB02224.1"/>
    <property type="molecule type" value="Genomic_DNA"/>
</dbReference>
<name>A0A397TWH3_9GLOM</name>
<evidence type="ECO:0000313" key="4">
    <source>
        <dbReference type="Proteomes" id="UP000266673"/>
    </source>
</evidence>
<comment type="caution">
    <text evidence="3">The sequence shown here is derived from an EMBL/GenBank/DDBJ whole genome shotgun (WGS) entry which is preliminary data.</text>
</comment>
<proteinExistence type="predicted"/>